<evidence type="ECO:0000259" key="4">
    <source>
        <dbReference type="Pfam" id="PF12682"/>
    </source>
</evidence>
<dbReference type="PROSITE" id="PS00201">
    <property type="entry name" value="FLAVODOXIN"/>
    <property type="match status" value="1"/>
</dbReference>
<gene>
    <name evidence="5" type="ORF">I5U16_10750</name>
</gene>
<evidence type="ECO:0000256" key="2">
    <source>
        <dbReference type="ARBA" id="ARBA00022630"/>
    </source>
</evidence>
<proteinExistence type="predicted"/>
<reference evidence="5 6" key="1">
    <citation type="submission" date="2020-11" db="EMBL/GenBank/DDBJ databases">
        <title>Enhanced detection system for hospital associated transmission using whole genome sequencing surveillance.</title>
        <authorList>
            <person name="Harrison L.H."/>
            <person name="Van Tyne D."/>
            <person name="Marsh J.W."/>
            <person name="Griffith M.P."/>
            <person name="Snyder D.J."/>
            <person name="Cooper V.S."/>
            <person name="Mustapha M."/>
        </authorList>
    </citation>
    <scope>NUCLEOTIDE SEQUENCE [LARGE SCALE GENOMIC DNA]</scope>
    <source>
        <strain evidence="5 6">SER00227</strain>
    </source>
</reference>
<dbReference type="PANTHER" id="PTHR39201">
    <property type="entry name" value="EXPORTED PROTEIN-RELATED"/>
    <property type="match status" value="1"/>
</dbReference>
<comment type="caution">
    <text evidence="5">The sequence shown here is derived from an EMBL/GenBank/DDBJ whole genome shotgun (WGS) entry which is preliminary data.</text>
</comment>
<keyword evidence="2" id="KW-0285">Flavoprotein</keyword>
<name>A0ABS0M169_9GAMM</name>
<evidence type="ECO:0000256" key="3">
    <source>
        <dbReference type="ARBA" id="ARBA00022643"/>
    </source>
</evidence>
<accession>A0ABS0M169</accession>
<keyword evidence="6" id="KW-1185">Reference proteome</keyword>
<organism evidence="5 6">
    <name type="scientific">Serratia surfactantfaciens</name>
    <dbReference type="NCBI Taxonomy" id="2741499"/>
    <lineage>
        <taxon>Bacteria</taxon>
        <taxon>Pseudomonadati</taxon>
        <taxon>Pseudomonadota</taxon>
        <taxon>Gammaproteobacteria</taxon>
        <taxon>Enterobacterales</taxon>
        <taxon>Yersiniaceae</taxon>
        <taxon>Serratia</taxon>
    </lineage>
</organism>
<dbReference type="InterPro" id="IPR001226">
    <property type="entry name" value="Flavodoxin_CS"/>
</dbReference>
<protein>
    <recommendedName>
        <fullName evidence="4">Flavodoxin-like domain-containing protein</fullName>
    </recommendedName>
</protein>
<dbReference type="RefSeq" id="WP_019453559.1">
    <property type="nucleotide sequence ID" value="NZ_JADUMB010000003.1"/>
</dbReference>
<dbReference type="InterPro" id="IPR008254">
    <property type="entry name" value="Flavodoxin/NO_synth"/>
</dbReference>
<dbReference type="Gene3D" id="3.40.50.360">
    <property type="match status" value="1"/>
</dbReference>
<dbReference type="InterPro" id="IPR029039">
    <property type="entry name" value="Flavoprotein-like_sf"/>
</dbReference>
<evidence type="ECO:0000313" key="5">
    <source>
        <dbReference type="EMBL" id="MBH1920624.1"/>
    </source>
</evidence>
<evidence type="ECO:0000256" key="1">
    <source>
        <dbReference type="ARBA" id="ARBA00001917"/>
    </source>
</evidence>
<comment type="cofactor">
    <cofactor evidence="1">
        <name>FMN</name>
        <dbReference type="ChEBI" id="CHEBI:58210"/>
    </cofactor>
</comment>
<evidence type="ECO:0000313" key="6">
    <source>
        <dbReference type="Proteomes" id="UP000635335"/>
    </source>
</evidence>
<feature type="domain" description="Flavodoxin-like" evidence="4">
    <location>
        <begin position="50"/>
        <end position="165"/>
    </location>
</feature>
<dbReference type="Proteomes" id="UP000635335">
    <property type="component" value="Unassembled WGS sequence"/>
</dbReference>
<dbReference type="EMBL" id="JADUMB010000003">
    <property type="protein sequence ID" value="MBH1920624.1"/>
    <property type="molecule type" value="Genomic_DNA"/>
</dbReference>
<keyword evidence="3" id="KW-0288">FMN</keyword>
<dbReference type="PANTHER" id="PTHR39201:SF1">
    <property type="entry name" value="FLAVODOXIN-LIKE DOMAIN-CONTAINING PROTEIN"/>
    <property type="match status" value="1"/>
</dbReference>
<dbReference type="SUPFAM" id="SSF52218">
    <property type="entry name" value="Flavoproteins"/>
    <property type="match status" value="1"/>
</dbReference>
<sequence length="216" mass="24037">MYGTLIGLTVVLLAILGVLASVTLIENRQAAQLAKIQPHTHSEENASRTAVVYFSRSGNTALAARHIANRLDAQLFRLDAPNYAPGLPGLAYALKDATLLKERQDALPEITPAKIDLTPFDTLWLGSPIWLYSPAPPIWAFIENSDFSGKRVILFNTHNSHFSDEHIARFKAQVLVRGAVTFEHRTVLRGRMTQQITPEQMLQFIDARWLGTPLAK</sequence>
<dbReference type="Pfam" id="PF12682">
    <property type="entry name" value="Flavodoxin_4"/>
    <property type="match status" value="1"/>
</dbReference>